<dbReference type="Pfam" id="PF02598">
    <property type="entry name" value="Methyltrn_RNA_3"/>
    <property type="match status" value="1"/>
</dbReference>
<protein>
    <recommendedName>
        <fullName evidence="4">DUF171-domain-containing protein</fullName>
    </recommendedName>
</protein>
<dbReference type="PANTHER" id="PTHR12150:SF13">
    <property type="entry name" value="METHYLTRANSFERASE C9ORF114-RELATED"/>
    <property type="match status" value="1"/>
</dbReference>
<evidence type="ECO:0000313" key="2">
    <source>
        <dbReference type="EMBL" id="KAL2054171.1"/>
    </source>
</evidence>
<dbReference type="InterPro" id="IPR003750">
    <property type="entry name" value="Put_MeTrfase-C9orf114-like"/>
</dbReference>
<accession>A0ABR4BAW5</accession>
<dbReference type="InterPro" id="IPR029028">
    <property type="entry name" value="Alpha/beta_knot_MTases"/>
</dbReference>
<dbReference type="PANTHER" id="PTHR12150">
    <property type="entry name" value="CLASS IV SAM-BINDING METHYLTRANSFERASE-RELATED"/>
    <property type="match status" value="1"/>
</dbReference>
<dbReference type="Proteomes" id="UP001590951">
    <property type="component" value="Unassembled WGS sequence"/>
</dbReference>
<dbReference type="SUPFAM" id="SSF50249">
    <property type="entry name" value="Nucleic acid-binding proteins"/>
    <property type="match status" value="1"/>
</dbReference>
<name>A0ABR4BAW5_9LECA</name>
<dbReference type="EMBL" id="JBHFEH010000017">
    <property type="protein sequence ID" value="KAL2054171.1"/>
    <property type="molecule type" value="Genomic_DNA"/>
</dbReference>
<organism evidence="2 3">
    <name type="scientific">Lepraria finkii</name>
    <dbReference type="NCBI Taxonomy" id="1340010"/>
    <lineage>
        <taxon>Eukaryota</taxon>
        <taxon>Fungi</taxon>
        <taxon>Dikarya</taxon>
        <taxon>Ascomycota</taxon>
        <taxon>Pezizomycotina</taxon>
        <taxon>Lecanoromycetes</taxon>
        <taxon>OSLEUM clade</taxon>
        <taxon>Lecanoromycetidae</taxon>
        <taxon>Lecanorales</taxon>
        <taxon>Lecanorineae</taxon>
        <taxon>Stereocaulaceae</taxon>
        <taxon>Lepraria</taxon>
    </lineage>
</organism>
<evidence type="ECO:0000313" key="3">
    <source>
        <dbReference type="Proteomes" id="UP001590951"/>
    </source>
</evidence>
<proteinExistence type="inferred from homology"/>
<sequence length="380" mass="41763">MDSKVQVPFYANPSTMLIIHRNESASPKLLKSIPQNPPPCSNPKKADPTPLSIALPGSIIANAQTPELQTLLAGQIARALAVFCVDEVIVFDDGQSPEPPKEVWKVENHRDVYTGYSDPCYFLSHILTCLETPPYLRKQLFPLHPDLKLAGSLPSLDMPHHLRREEWCQYREGVTMKSIQNAHSKDKKNRKSPPGHTYVETGLRTQIFVPATIPPDTRVTVKFKDVDEPNEISGNELLADAVAPSAPREEAGYYWGYSVRSASSLSAVLTECTFDGGYDLTIGTSERGVPVSNLNDASSSKGSVPEFSHLLIIFGGVAGLEVAVKADEELKKLGVKSPEALFDHWVNLCPGQGSRTIRTEEAVWLGLMGLRNLVVNRGKR</sequence>
<dbReference type="InterPro" id="IPR029026">
    <property type="entry name" value="tRNA_m1G_MTases_N"/>
</dbReference>
<keyword evidence="3" id="KW-1185">Reference proteome</keyword>
<dbReference type="CDD" id="cd18086">
    <property type="entry name" value="HsC9orf114-like"/>
    <property type="match status" value="1"/>
</dbReference>
<dbReference type="InterPro" id="IPR012340">
    <property type="entry name" value="NA-bd_OB-fold"/>
</dbReference>
<gene>
    <name evidence="2" type="ORF">ABVK25_005710</name>
</gene>
<comment type="similarity">
    <text evidence="1">Belongs to the class IV-like SAM-binding methyltransferase superfamily.</text>
</comment>
<evidence type="ECO:0000256" key="1">
    <source>
        <dbReference type="ARBA" id="ARBA00009841"/>
    </source>
</evidence>
<comment type="caution">
    <text evidence="2">The sequence shown here is derived from an EMBL/GenBank/DDBJ whole genome shotgun (WGS) entry which is preliminary data.</text>
</comment>
<evidence type="ECO:0008006" key="4">
    <source>
        <dbReference type="Google" id="ProtNLM"/>
    </source>
</evidence>
<dbReference type="SUPFAM" id="SSF75217">
    <property type="entry name" value="alpha/beta knot"/>
    <property type="match status" value="1"/>
</dbReference>
<dbReference type="Gene3D" id="3.40.1280.10">
    <property type="match status" value="2"/>
</dbReference>
<reference evidence="2 3" key="1">
    <citation type="submission" date="2024-09" db="EMBL/GenBank/DDBJ databases">
        <title>Rethinking Asexuality: The Enigmatic Case of Functional Sexual Genes in Lepraria (Stereocaulaceae).</title>
        <authorList>
            <person name="Doellman M."/>
            <person name="Sun Y."/>
            <person name="Barcenas-Pena A."/>
            <person name="Lumbsch H.T."/>
            <person name="Grewe F."/>
        </authorList>
    </citation>
    <scope>NUCLEOTIDE SEQUENCE [LARGE SCALE GENOMIC DNA]</scope>
    <source>
        <strain evidence="2 3">Grewe 0041</strain>
    </source>
</reference>